<dbReference type="GO" id="GO:0007094">
    <property type="term" value="P:mitotic spindle assembly checkpoint signaling"/>
    <property type="evidence" value="ECO:0007669"/>
    <property type="project" value="InterPro"/>
</dbReference>
<sequence length="1120" mass="125158">MTALPFLYPVDVGVVTSGGLHALLHKYTLEGNLSKLKKLLQTGVDVDCVNHLGQTPLFCAALLGHVKVTELLLHYGADPNHCCEDWSTPVHAGVFSCNASVVSDLLDAGGDLRLHDMEGRTPFDWLRAVKQSDSAQMVAFLENCMSSMQQLCQNPTTKKLYGRHMSTSILLQRASLLDRIKTSAIDMQFNKKKHITSPYTTALCLGFGKVCVTEPCQAFAWPASIPLIKESDLTQADDEPVLTFTCGSLTSMTNCSWRHSRVTVKKMMDSRAIYLDLLIKEQEYCSQLLHPQLLQLMGVSLSDDLQKTSLVFERVTVGTLHNLLHNRRTEFPVLQEKWLLSVMLQVCEGLQYLHGQGLVMRALSSHGVVLTELTVAKLTDLGFMVPSKGSSCVKPPKHIALPPSLYRWAAPEVFKQKPCTVEADIYSLCALIQEVYTDNEPWGAVSLDMIKKAMDAGQVLAVNSSIPQPYYDVVLTGLQQHPQDRTYSLHCLCQILQQDIKLQCLSPEDQLGGGELSDYPEQDLGSGIQTTTQHRIVGKPVKHVVFSTVKPVKMKAVVDRQSHQDRQLHKQWYSGATSELWTERVEFSEEESVHHQVDTHTESESETDSSEEQPDVEENIDREILEQLEILKLPKPTADQQINTFVVDLKVSQELLRQANQSLDTVEDHLDFRDAPSSIHTVSSSAPSMFPLSTNHPGEGTAAAGRHSNQYSLLTQRGNDWSKNLEAQLQDRNWELMSEVELDLWLRHYPAEQQHFEQDRLLQLSSDCDMAEFYSVKTHHSEMELSQMQQSTSSQESADVTGDACRPAAASGNPPMDSHRTNYESFSNTCKDPGVSGTQTQYKPNAYMASSDVALLAELSSITCSPAVPQEKLYSIYSNRQGPPCNSTPRNSDLHRRVMTDIMKAKLPDFPACSHRSTEHLWTESSSIPKASSSKGSYTPLPQSLEADTASSLQGFITAIQGEELFRDSESPSSSFHRCYSNSVEGEHKEEENRESAGVSEQGQSEEETERSTDSQNVMDEEEEKKAVDESQEIAGGHNEQCTEGEEETDERGNRGEKCSEEEKPDKCDTQKDPEEKKLRFSSELWHSLSLSEDTNRAHSTLDDVLQQFEEEEEEEEGTT</sequence>
<dbReference type="EMBL" id="JAGKHQ010000005">
    <property type="protein sequence ID" value="KAG7517046.1"/>
    <property type="molecule type" value="Genomic_DNA"/>
</dbReference>
<dbReference type="GO" id="GO:0030496">
    <property type="term" value="C:midbody"/>
    <property type="evidence" value="ECO:0007669"/>
    <property type="project" value="TreeGrafter"/>
</dbReference>
<keyword evidence="4" id="KW-0808">Transferase</keyword>
<dbReference type="PROSITE" id="PS50011">
    <property type="entry name" value="PROTEIN_KINASE_DOM"/>
    <property type="match status" value="1"/>
</dbReference>
<name>A0AAV6SH29_SOLSE</name>
<dbReference type="GO" id="GO:0008608">
    <property type="term" value="P:attachment of spindle microtubules to kinetochore"/>
    <property type="evidence" value="ECO:0007669"/>
    <property type="project" value="InterPro"/>
</dbReference>
<dbReference type="GO" id="GO:0004672">
    <property type="term" value="F:protein kinase activity"/>
    <property type="evidence" value="ECO:0007669"/>
    <property type="project" value="InterPro"/>
</dbReference>
<feature type="compositionally biased region" description="Low complexity" evidence="2">
    <location>
        <begin position="1082"/>
        <end position="1093"/>
    </location>
</feature>
<gene>
    <name evidence="4" type="ORF">JOB18_047916</name>
</gene>
<protein>
    <submittedName>
        <fullName evidence="4">Inactive serine serine/threonine-protein kinase TEX14 isoform X1</fullName>
    </submittedName>
</protein>
<keyword evidence="1" id="KW-0040">ANK repeat</keyword>
<evidence type="ECO:0000313" key="5">
    <source>
        <dbReference type="Proteomes" id="UP000693946"/>
    </source>
</evidence>
<dbReference type="Pfam" id="PF07714">
    <property type="entry name" value="PK_Tyr_Ser-Thr"/>
    <property type="match status" value="1"/>
</dbReference>
<feature type="repeat" description="ANK" evidence="1">
    <location>
        <begin position="52"/>
        <end position="80"/>
    </location>
</feature>
<accession>A0AAV6SH29</accession>
<dbReference type="PROSITE" id="PS50297">
    <property type="entry name" value="ANK_REP_REGION"/>
    <property type="match status" value="1"/>
</dbReference>
<feature type="compositionally biased region" description="Acidic residues" evidence="2">
    <location>
        <begin position="604"/>
        <end position="616"/>
    </location>
</feature>
<feature type="compositionally biased region" description="Basic and acidic residues" evidence="2">
    <location>
        <begin position="585"/>
        <end position="603"/>
    </location>
</feature>
<keyword evidence="5" id="KW-1185">Reference proteome</keyword>
<feature type="compositionally biased region" description="Polar residues" evidence="2">
    <location>
        <begin position="823"/>
        <end position="837"/>
    </location>
</feature>
<dbReference type="GO" id="GO:0051306">
    <property type="term" value="P:mitotic sister chromatid separation"/>
    <property type="evidence" value="ECO:0007669"/>
    <property type="project" value="InterPro"/>
</dbReference>
<dbReference type="InterPro" id="IPR001245">
    <property type="entry name" value="Ser-Thr/Tyr_kinase_cat_dom"/>
</dbReference>
<feature type="compositionally biased region" description="Basic and acidic residues" evidence="2">
    <location>
        <begin position="985"/>
        <end position="995"/>
    </location>
</feature>
<dbReference type="InterPro" id="IPR002110">
    <property type="entry name" value="Ankyrin_rpt"/>
</dbReference>
<dbReference type="Pfam" id="PF12796">
    <property type="entry name" value="Ank_2"/>
    <property type="match status" value="1"/>
</dbReference>
<feature type="region of interest" description="Disordered" evidence="2">
    <location>
        <begin position="967"/>
        <end position="1120"/>
    </location>
</feature>
<dbReference type="AlphaFoldDB" id="A0AAV6SH29"/>
<keyword evidence="4" id="KW-0418">Kinase</keyword>
<proteinExistence type="predicted"/>
<feature type="region of interest" description="Disordered" evidence="2">
    <location>
        <begin position="585"/>
        <end position="616"/>
    </location>
</feature>
<evidence type="ECO:0000256" key="1">
    <source>
        <dbReference type="PROSITE-ProRule" id="PRU00023"/>
    </source>
</evidence>
<feature type="region of interest" description="Disordered" evidence="2">
    <location>
        <begin position="782"/>
        <end position="837"/>
    </location>
</feature>
<organism evidence="4 5">
    <name type="scientific">Solea senegalensis</name>
    <name type="common">Senegalese sole</name>
    <dbReference type="NCBI Taxonomy" id="28829"/>
    <lineage>
        <taxon>Eukaryota</taxon>
        <taxon>Metazoa</taxon>
        <taxon>Chordata</taxon>
        <taxon>Craniata</taxon>
        <taxon>Vertebrata</taxon>
        <taxon>Euteleostomi</taxon>
        <taxon>Actinopterygii</taxon>
        <taxon>Neopterygii</taxon>
        <taxon>Teleostei</taxon>
        <taxon>Neoteleostei</taxon>
        <taxon>Acanthomorphata</taxon>
        <taxon>Carangaria</taxon>
        <taxon>Pleuronectiformes</taxon>
        <taxon>Pleuronectoidei</taxon>
        <taxon>Soleidae</taxon>
        <taxon>Solea</taxon>
    </lineage>
</organism>
<evidence type="ECO:0000259" key="3">
    <source>
        <dbReference type="PROSITE" id="PS50011"/>
    </source>
</evidence>
<dbReference type="GO" id="GO:0005524">
    <property type="term" value="F:ATP binding"/>
    <property type="evidence" value="ECO:0007669"/>
    <property type="project" value="InterPro"/>
</dbReference>
<feature type="compositionally biased region" description="Polar residues" evidence="2">
    <location>
        <begin position="971"/>
        <end position="984"/>
    </location>
</feature>
<dbReference type="InterPro" id="IPR000719">
    <property type="entry name" value="Prot_kinase_dom"/>
</dbReference>
<dbReference type="InterPro" id="IPR039339">
    <property type="entry name" value="Tex14"/>
</dbReference>
<feature type="compositionally biased region" description="Basic and acidic residues" evidence="2">
    <location>
        <begin position="1051"/>
        <end position="1081"/>
    </location>
</feature>
<dbReference type="SMART" id="SM00248">
    <property type="entry name" value="ANK"/>
    <property type="match status" value="3"/>
</dbReference>
<evidence type="ECO:0000313" key="4">
    <source>
        <dbReference type="EMBL" id="KAG7517046.1"/>
    </source>
</evidence>
<dbReference type="Proteomes" id="UP000693946">
    <property type="component" value="Linkage Group LG13"/>
</dbReference>
<comment type="caution">
    <text evidence="4">The sequence shown here is derived from an EMBL/GenBank/DDBJ whole genome shotgun (WGS) entry which is preliminary data.</text>
</comment>
<feature type="domain" description="Protein kinase" evidence="3">
    <location>
        <begin position="238"/>
        <end position="500"/>
    </location>
</feature>
<dbReference type="PROSITE" id="PS50088">
    <property type="entry name" value="ANK_REPEAT"/>
    <property type="match status" value="1"/>
</dbReference>
<feature type="compositionally biased region" description="Low complexity" evidence="2">
    <location>
        <begin position="925"/>
        <end position="937"/>
    </location>
</feature>
<feature type="region of interest" description="Disordered" evidence="2">
    <location>
        <begin position="921"/>
        <end position="943"/>
    </location>
</feature>
<evidence type="ECO:0000256" key="2">
    <source>
        <dbReference type="SAM" id="MobiDB-lite"/>
    </source>
</evidence>
<dbReference type="GO" id="GO:0007140">
    <property type="term" value="P:male meiotic nuclear division"/>
    <property type="evidence" value="ECO:0007669"/>
    <property type="project" value="InterPro"/>
</dbReference>
<dbReference type="GO" id="GO:0045171">
    <property type="term" value="C:intercellular bridge"/>
    <property type="evidence" value="ECO:0007669"/>
    <property type="project" value="TreeGrafter"/>
</dbReference>
<dbReference type="PANTHER" id="PTHR23060:SF3">
    <property type="entry name" value="TESTIS EXPRESSED 14, INTERCELLULAR BRIDGE FORMING FACTOR"/>
    <property type="match status" value="1"/>
</dbReference>
<feature type="compositionally biased region" description="Low complexity" evidence="2">
    <location>
        <begin position="784"/>
        <end position="797"/>
    </location>
</feature>
<feature type="compositionally biased region" description="Acidic residues" evidence="2">
    <location>
        <begin position="1109"/>
        <end position="1120"/>
    </location>
</feature>
<reference evidence="4 5" key="1">
    <citation type="journal article" date="2021" name="Sci. Rep.">
        <title>Chromosome anchoring in Senegalese sole (Solea senegalensis) reveals sex-associated markers and genome rearrangements in flatfish.</title>
        <authorList>
            <person name="Guerrero-Cozar I."/>
            <person name="Gomez-Garrido J."/>
            <person name="Berbel C."/>
            <person name="Martinez-Blanch J.F."/>
            <person name="Alioto T."/>
            <person name="Claros M.G."/>
            <person name="Gagnaire P.A."/>
            <person name="Manchado M."/>
        </authorList>
    </citation>
    <scope>NUCLEOTIDE SEQUENCE [LARGE SCALE GENOMIC DNA]</scope>
    <source>
        <strain evidence="4">Sse05_10M</strain>
    </source>
</reference>
<dbReference type="GO" id="GO:0043063">
    <property type="term" value="P:intercellular bridge organization"/>
    <property type="evidence" value="ECO:0007669"/>
    <property type="project" value="InterPro"/>
</dbReference>
<dbReference type="PANTHER" id="PTHR23060">
    <property type="entry name" value="TESTIS EXPRESSED GENE 14"/>
    <property type="match status" value="1"/>
</dbReference>
<dbReference type="GO" id="GO:0000776">
    <property type="term" value="C:kinetochore"/>
    <property type="evidence" value="ECO:0007669"/>
    <property type="project" value="TreeGrafter"/>
</dbReference>